<sequence length="228" mass="25731">MKKSVIVSLVMGIFMVLSSALAMLATPTLMSAGKSGMINLEAIIPKEFGDWKMDLNSVEPLVGTDVKGEINKIYDQTLSRTYVNSKDEHVMLAIAYGMDQRVDTQVHRPEICYASGGFNIKKISKIFLDTAFGKIPAMRMVAQQGNRNEPITYWIKIGNSLTRGWFEEKWATFKYELTGQIPDGLLFRVSTIANDEEISYLVQKAFITDLLKSMRDTDRQRLVGQQNM</sequence>
<dbReference type="InterPro" id="IPR014263">
    <property type="entry name" value="Methanolan_biosynth_EpsI"/>
</dbReference>
<protein>
    <recommendedName>
        <fullName evidence="1">Methanolan biosynthesis EpsI domain-containing protein</fullName>
    </recommendedName>
</protein>
<dbReference type="NCBIfam" id="NF045609">
    <property type="entry name" value="EpsI_type_B"/>
    <property type="match status" value="1"/>
</dbReference>
<gene>
    <name evidence="2" type="ORF">GALL_146730</name>
</gene>
<feature type="domain" description="Methanolan biosynthesis EpsI" evidence="1">
    <location>
        <begin position="9"/>
        <end position="215"/>
    </location>
</feature>
<dbReference type="NCBIfam" id="TIGR02914">
    <property type="entry name" value="EpsI_fam"/>
    <property type="match status" value="1"/>
</dbReference>
<dbReference type="Pfam" id="PF11984">
    <property type="entry name" value="DUF3485"/>
    <property type="match status" value="1"/>
</dbReference>
<name>A0A1J5S4Z3_9ZZZZ</name>
<evidence type="ECO:0000259" key="1">
    <source>
        <dbReference type="Pfam" id="PF11984"/>
    </source>
</evidence>
<dbReference type="AlphaFoldDB" id="A0A1J5S4Z3"/>
<dbReference type="InterPro" id="IPR054653">
    <property type="entry name" value="EpsI_type_B_pred"/>
</dbReference>
<organism evidence="2">
    <name type="scientific">mine drainage metagenome</name>
    <dbReference type="NCBI Taxonomy" id="410659"/>
    <lineage>
        <taxon>unclassified sequences</taxon>
        <taxon>metagenomes</taxon>
        <taxon>ecological metagenomes</taxon>
    </lineage>
</organism>
<reference evidence="2" key="1">
    <citation type="submission" date="2016-10" db="EMBL/GenBank/DDBJ databases">
        <title>Sequence of Gallionella enrichment culture.</title>
        <authorList>
            <person name="Poehlein A."/>
            <person name="Muehling M."/>
            <person name="Daniel R."/>
        </authorList>
    </citation>
    <scope>NUCLEOTIDE SEQUENCE</scope>
</reference>
<evidence type="ECO:0000313" key="2">
    <source>
        <dbReference type="EMBL" id="OIR03154.1"/>
    </source>
</evidence>
<comment type="caution">
    <text evidence="2">The sequence shown here is derived from an EMBL/GenBank/DDBJ whole genome shotgun (WGS) entry which is preliminary data.</text>
</comment>
<accession>A0A1J5S4Z3</accession>
<dbReference type="EMBL" id="MLJW01000068">
    <property type="protein sequence ID" value="OIR03154.1"/>
    <property type="molecule type" value="Genomic_DNA"/>
</dbReference>
<proteinExistence type="predicted"/>